<dbReference type="PANTHER" id="PTHR33219:SF14">
    <property type="entry name" value="PROTEIN COFACTOR ASSEMBLY OF COMPLEX C SUBUNIT B CCB3, CHLOROPLASTIC-RELATED"/>
    <property type="match status" value="1"/>
</dbReference>
<evidence type="ECO:0000256" key="1">
    <source>
        <dbReference type="ARBA" id="ARBA00010894"/>
    </source>
</evidence>
<dbReference type="Proteomes" id="UP000422232">
    <property type="component" value="Chromosome"/>
</dbReference>
<protein>
    <submittedName>
        <fullName evidence="3">Membrane protein</fullName>
    </submittedName>
    <submittedName>
        <fullName evidence="4">YGGT family protein</fullName>
    </submittedName>
</protein>
<dbReference type="Pfam" id="PF02325">
    <property type="entry name" value="CCB3_YggT"/>
    <property type="match status" value="2"/>
</dbReference>
<keyword evidence="2" id="KW-0472">Membrane</keyword>
<dbReference type="PANTHER" id="PTHR33219">
    <property type="entry name" value="YLMG HOMOLOG PROTEIN 2, CHLOROPLASTIC"/>
    <property type="match status" value="1"/>
</dbReference>
<evidence type="ECO:0000313" key="4">
    <source>
        <dbReference type="EMBL" id="QGO04260.1"/>
    </source>
</evidence>
<dbReference type="AlphaFoldDB" id="A0A095E253"/>
<dbReference type="GeneID" id="66739318"/>
<reference evidence="4 6" key="3">
    <citation type="submission" date="2019-04" db="EMBL/GenBank/DDBJ databases">
        <title>Complete genome sequencing of Piscirickettsia salmonis strain Psal-009.</title>
        <authorList>
            <person name="Schober I."/>
            <person name="Bunk B."/>
            <person name="Sproer C."/>
            <person name="Carril G.P."/>
            <person name="Riedel T."/>
            <person name="Flores-Herrera P.A."/>
            <person name="Nourdin-Galindo G."/>
            <person name="Marshall S.H."/>
            <person name="Overmann J."/>
        </authorList>
    </citation>
    <scope>NUCLEOTIDE SEQUENCE [LARGE SCALE GENOMIC DNA]</scope>
    <source>
        <strain evidence="4 6">Psal-009</strain>
    </source>
</reference>
<sequence>MGGPFAQAGTLIIDVIFGLYIMIVMLRFLLQWVKADFYNPICQFLIKVSNPLLLPLRRIIPGLAGLDLSAIVLIILLQLIESSLIFFISGYPMGNIIALLLYSVGMVLSTLFKLYFYAIIIQSIVSWFNQGYNPIVEILHRLTDPLLRPVRRIMPDMGGIDLSPIPVLLILLILPILVSTPMTAYALQLMAMSS</sequence>
<dbReference type="STRING" id="1238.AWJ11_00620"/>
<reference evidence="3" key="2">
    <citation type="submission" date="2015-08" db="EMBL/GenBank/DDBJ databases">
        <title>Complete genome sequence of Piscirickettsia salmonis strain PM32597B1.</title>
        <authorList>
            <person name="Bohle H."/>
            <person name="Henriquez P."/>
            <person name="Navas E."/>
            <person name="Grothusen H."/>
            <person name="Bustamante F."/>
            <person name="Bustos P."/>
            <person name="Bustos P."/>
            <person name="Mancilla M."/>
        </authorList>
    </citation>
    <scope>NUCLEOTIDE SEQUENCE</scope>
    <source>
        <strain evidence="3">PM32597B1</strain>
    </source>
</reference>
<accession>A0A095E253</accession>
<feature type="transmembrane region" description="Helical" evidence="2">
    <location>
        <begin position="6"/>
        <end position="30"/>
    </location>
</feature>
<gene>
    <name evidence="3" type="ORF">KU39_127</name>
    <name evidence="4" type="ORF">Psal009_00118</name>
</gene>
<dbReference type="GO" id="GO:0016020">
    <property type="term" value="C:membrane"/>
    <property type="evidence" value="ECO:0007669"/>
    <property type="project" value="InterPro"/>
</dbReference>
<name>A0A095E253_PISSA</name>
<keyword evidence="2" id="KW-1133">Transmembrane helix</keyword>
<dbReference type="Proteomes" id="UP000029558">
    <property type="component" value="Chromosome"/>
</dbReference>
<dbReference type="OrthoDB" id="9806665at2"/>
<evidence type="ECO:0000256" key="2">
    <source>
        <dbReference type="SAM" id="Phobius"/>
    </source>
</evidence>
<feature type="transmembrane region" description="Helical" evidence="2">
    <location>
        <begin position="165"/>
        <end position="187"/>
    </location>
</feature>
<dbReference type="EMBL" id="CP038908">
    <property type="protein sequence ID" value="QGO04260.1"/>
    <property type="molecule type" value="Genomic_DNA"/>
</dbReference>
<organism evidence="4 6">
    <name type="scientific">Piscirickettsia salmonis</name>
    <dbReference type="NCBI Taxonomy" id="1238"/>
    <lineage>
        <taxon>Bacteria</taxon>
        <taxon>Pseudomonadati</taxon>
        <taxon>Pseudomonadota</taxon>
        <taxon>Gammaproteobacteria</taxon>
        <taxon>Thiotrichales</taxon>
        <taxon>Piscirickettsiaceae</taxon>
        <taxon>Piscirickettsia</taxon>
    </lineage>
</organism>
<reference evidence="3 5" key="1">
    <citation type="journal article" date="2014" name="Genome Announc.">
        <title>Comparative Genome Analysis of Two Isolates of the Fish Pathogen Piscirickettsia salmonis from Different Hosts Reveals Major Differences in Virulence-Associated Secretion Systems.</title>
        <authorList>
            <person name="Bohle H."/>
            <person name="Henriquez P."/>
            <person name="Grothusen H."/>
            <person name="Navas E."/>
            <person name="Sandoval A."/>
            <person name="Bustamante F."/>
            <person name="Bustos P."/>
            <person name="Mancilla M."/>
        </authorList>
    </citation>
    <scope>NUCLEOTIDE SEQUENCE [LARGE SCALE GENOMIC DNA]</scope>
    <source>
        <strain evidence="5">B1-32597</strain>
        <strain evidence="3">PM32597B1</strain>
    </source>
</reference>
<dbReference type="InterPro" id="IPR003425">
    <property type="entry name" value="CCB3/YggT"/>
</dbReference>
<proteinExistence type="inferred from homology"/>
<comment type="similarity">
    <text evidence="1">Belongs to the YggT family.</text>
</comment>
<dbReference type="RefSeq" id="WP_016209598.1">
    <property type="nucleotide sequence ID" value="NZ_CP012413.1"/>
</dbReference>
<evidence type="ECO:0000313" key="6">
    <source>
        <dbReference type="Proteomes" id="UP000422232"/>
    </source>
</evidence>
<evidence type="ECO:0000313" key="3">
    <source>
        <dbReference type="EMBL" id="ALB21313.1"/>
    </source>
</evidence>
<keyword evidence="2" id="KW-0812">Transmembrane</keyword>
<dbReference type="EMBL" id="CP012508">
    <property type="protein sequence ID" value="ALB21313.1"/>
    <property type="molecule type" value="Genomic_DNA"/>
</dbReference>
<keyword evidence="6" id="KW-1185">Reference proteome</keyword>
<evidence type="ECO:0000313" key="5">
    <source>
        <dbReference type="Proteomes" id="UP000029558"/>
    </source>
</evidence>